<comment type="subcellular location">
    <subcellularLocation>
        <location evidence="2">Cell membrane</location>
        <topology evidence="2">Multi-pass membrane protein</topology>
    </subcellularLocation>
</comment>
<keyword evidence="8 13" id="KW-0812">Transmembrane</keyword>
<evidence type="ECO:0000256" key="13">
    <source>
        <dbReference type="SAM" id="Phobius"/>
    </source>
</evidence>
<dbReference type="NCBIfam" id="TIGR00797">
    <property type="entry name" value="matE"/>
    <property type="match status" value="1"/>
</dbReference>
<comment type="function">
    <text evidence="1">Multidrug efflux pump.</text>
</comment>
<keyword evidence="5" id="KW-0813">Transport</keyword>
<feature type="transmembrane region" description="Helical" evidence="13">
    <location>
        <begin position="134"/>
        <end position="155"/>
    </location>
</feature>
<dbReference type="RefSeq" id="WP_113921215.1">
    <property type="nucleotide sequence ID" value="NZ_QNRX01000014.1"/>
</dbReference>
<dbReference type="InterPro" id="IPR048279">
    <property type="entry name" value="MdtK-like"/>
</dbReference>
<evidence type="ECO:0000313" key="15">
    <source>
        <dbReference type="Proteomes" id="UP000253490"/>
    </source>
</evidence>
<evidence type="ECO:0000256" key="3">
    <source>
        <dbReference type="ARBA" id="ARBA00010199"/>
    </source>
</evidence>
<comment type="similarity">
    <text evidence="3">Belongs to the multi antimicrobial extrusion (MATE) (TC 2.A.66.1) family.</text>
</comment>
<evidence type="ECO:0000256" key="5">
    <source>
        <dbReference type="ARBA" id="ARBA00022448"/>
    </source>
</evidence>
<sequence>MITDMTQGNPTKTIIKFAFPFLVGNLFQQLYNIVDSVVVGRFIGTDALAAVGSSFMIMNFFSFVIIGLCMGSSAVYSFFFGKKDYVSLRKSVFISFFSIGIFTIVLSILIILNTNNMLLLIKTPQSILEGSQDYLEIIFGGLIFVFLFNACSALIRSVGDSKTPLYFLILSAAINIVLDLVFVVEFNMNVEGVAIATVIAQAVSSILCFIYAFIKIPLIRLHREDMVFDREISTMVAKYSILTSLQQSIMTFGMVCVQGIVNTFGPDTIAAFTAAGKIDSIAYLPVQDFGNAFSTYIAQNKGAKNNERIHEGVKSAARTIIVFCLVLSTLIFINSENLMRIFVKANESNVINLGVEYLTIISVFYMLIGFLFMFYGYFRGIGALNISLVLTVISLGTRVLMAYVLSSIPTLGQRGIWWSVPLGWALADSVGLIIYKRLK</sequence>
<feature type="transmembrane region" description="Helical" evidence="13">
    <location>
        <begin position="60"/>
        <end position="80"/>
    </location>
</feature>
<keyword evidence="9 13" id="KW-1133">Transmembrane helix</keyword>
<feature type="transmembrane region" description="Helical" evidence="13">
    <location>
        <begin position="92"/>
        <end position="114"/>
    </location>
</feature>
<name>A0A366I1X4_9FIRM</name>
<dbReference type="Pfam" id="PF01554">
    <property type="entry name" value="MatE"/>
    <property type="match status" value="2"/>
</dbReference>
<reference evidence="14 15" key="1">
    <citation type="submission" date="2018-06" db="EMBL/GenBank/DDBJ databases">
        <title>Genomic Encyclopedia of Type Strains, Phase IV (KMG-IV): sequencing the most valuable type-strain genomes for metagenomic binning, comparative biology and taxonomic classification.</title>
        <authorList>
            <person name="Goeker M."/>
        </authorList>
    </citation>
    <scope>NUCLEOTIDE SEQUENCE [LARGE SCALE GENOMIC DNA]</scope>
    <source>
        <strain evidence="14 15">DSM 22112</strain>
    </source>
</reference>
<feature type="transmembrane region" description="Helical" evidence="13">
    <location>
        <begin position="316"/>
        <end position="335"/>
    </location>
</feature>
<feature type="transmembrane region" description="Helical" evidence="13">
    <location>
        <begin position="192"/>
        <end position="214"/>
    </location>
</feature>
<dbReference type="Proteomes" id="UP000253490">
    <property type="component" value="Unassembled WGS sequence"/>
</dbReference>
<dbReference type="OrthoDB" id="9776324at2"/>
<protein>
    <recommendedName>
        <fullName evidence="4">Probable multidrug resistance protein NorM</fullName>
    </recommendedName>
    <alternativeName>
        <fullName evidence="12">Multidrug-efflux transporter</fullName>
    </alternativeName>
</protein>
<evidence type="ECO:0000256" key="2">
    <source>
        <dbReference type="ARBA" id="ARBA00004651"/>
    </source>
</evidence>
<keyword evidence="15" id="KW-1185">Reference proteome</keyword>
<dbReference type="GO" id="GO:0006811">
    <property type="term" value="P:monoatomic ion transport"/>
    <property type="evidence" value="ECO:0007669"/>
    <property type="project" value="UniProtKB-KW"/>
</dbReference>
<dbReference type="PIRSF" id="PIRSF006603">
    <property type="entry name" value="DinF"/>
    <property type="match status" value="1"/>
</dbReference>
<keyword evidence="7" id="KW-1003">Cell membrane</keyword>
<evidence type="ECO:0000256" key="7">
    <source>
        <dbReference type="ARBA" id="ARBA00022475"/>
    </source>
</evidence>
<feature type="transmembrane region" description="Helical" evidence="13">
    <location>
        <begin position="355"/>
        <end position="375"/>
    </location>
</feature>
<dbReference type="CDD" id="cd13138">
    <property type="entry name" value="MATE_yoeA_like"/>
    <property type="match status" value="1"/>
</dbReference>
<dbReference type="AlphaFoldDB" id="A0A366I1X4"/>
<dbReference type="InterPro" id="IPR002528">
    <property type="entry name" value="MATE_fam"/>
</dbReference>
<dbReference type="PANTHER" id="PTHR43298:SF2">
    <property type="entry name" value="FMN_FAD EXPORTER YEEO-RELATED"/>
    <property type="match status" value="1"/>
</dbReference>
<evidence type="ECO:0000256" key="1">
    <source>
        <dbReference type="ARBA" id="ARBA00003408"/>
    </source>
</evidence>
<gene>
    <name evidence="14" type="ORF">DES36_11475</name>
</gene>
<keyword evidence="10" id="KW-0406">Ion transport</keyword>
<keyword evidence="11 13" id="KW-0472">Membrane</keyword>
<evidence type="ECO:0000256" key="4">
    <source>
        <dbReference type="ARBA" id="ARBA00020268"/>
    </source>
</evidence>
<feature type="transmembrane region" description="Helical" evidence="13">
    <location>
        <begin position="167"/>
        <end position="186"/>
    </location>
</feature>
<evidence type="ECO:0000256" key="6">
    <source>
        <dbReference type="ARBA" id="ARBA00022449"/>
    </source>
</evidence>
<evidence type="ECO:0000256" key="12">
    <source>
        <dbReference type="ARBA" id="ARBA00031636"/>
    </source>
</evidence>
<accession>A0A366I1X4</accession>
<feature type="transmembrane region" description="Helical" evidence="13">
    <location>
        <begin position="416"/>
        <end position="435"/>
    </location>
</feature>
<feature type="transmembrane region" description="Helical" evidence="13">
    <location>
        <begin position="382"/>
        <end position="404"/>
    </location>
</feature>
<dbReference type="GO" id="GO:0015297">
    <property type="term" value="F:antiporter activity"/>
    <property type="evidence" value="ECO:0007669"/>
    <property type="project" value="UniProtKB-KW"/>
</dbReference>
<dbReference type="GO" id="GO:0005886">
    <property type="term" value="C:plasma membrane"/>
    <property type="evidence" value="ECO:0007669"/>
    <property type="project" value="UniProtKB-SubCell"/>
</dbReference>
<keyword evidence="6" id="KW-0050">Antiport</keyword>
<evidence type="ECO:0000313" key="14">
    <source>
        <dbReference type="EMBL" id="RBP61391.1"/>
    </source>
</evidence>
<evidence type="ECO:0000256" key="8">
    <source>
        <dbReference type="ARBA" id="ARBA00022692"/>
    </source>
</evidence>
<comment type="caution">
    <text evidence="14">The sequence shown here is derived from an EMBL/GenBank/DDBJ whole genome shotgun (WGS) entry which is preliminary data.</text>
</comment>
<proteinExistence type="inferred from homology"/>
<evidence type="ECO:0000256" key="10">
    <source>
        <dbReference type="ARBA" id="ARBA00023065"/>
    </source>
</evidence>
<dbReference type="EMBL" id="QNRX01000014">
    <property type="protein sequence ID" value="RBP61391.1"/>
    <property type="molecule type" value="Genomic_DNA"/>
</dbReference>
<dbReference type="GO" id="GO:0042910">
    <property type="term" value="F:xenobiotic transmembrane transporter activity"/>
    <property type="evidence" value="ECO:0007669"/>
    <property type="project" value="InterPro"/>
</dbReference>
<dbReference type="InterPro" id="IPR050222">
    <property type="entry name" value="MATE_MdtK"/>
</dbReference>
<dbReference type="PANTHER" id="PTHR43298">
    <property type="entry name" value="MULTIDRUG RESISTANCE PROTEIN NORM-RELATED"/>
    <property type="match status" value="1"/>
</dbReference>
<evidence type="ECO:0000256" key="9">
    <source>
        <dbReference type="ARBA" id="ARBA00022989"/>
    </source>
</evidence>
<evidence type="ECO:0000256" key="11">
    <source>
        <dbReference type="ARBA" id="ARBA00023136"/>
    </source>
</evidence>
<organism evidence="14 15">
    <name type="scientific">Alkalibaculum bacchi</name>
    <dbReference type="NCBI Taxonomy" id="645887"/>
    <lineage>
        <taxon>Bacteria</taxon>
        <taxon>Bacillati</taxon>
        <taxon>Bacillota</taxon>
        <taxon>Clostridia</taxon>
        <taxon>Eubacteriales</taxon>
        <taxon>Eubacteriaceae</taxon>
        <taxon>Alkalibaculum</taxon>
    </lineage>
</organism>